<comment type="subcellular location">
    <subcellularLocation>
        <location evidence="2">Cytoplasm</location>
    </subcellularLocation>
    <subcellularLocation>
        <location evidence="1">Nucleus</location>
    </subcellularLocation>
</comment>
<evidence type="ECO:0000256" key="7">
    <source>
        <dbReference type="ARBA" id="ARBA00023015"/>
    </source>
</evidence>
<evidence type="ECO:0000259" key="10">
    <source>
        <dbReference type="Pfam" id="PF10497"/>
    </source>
</evidence>
<dbReference type="GO" id="GO:0008270">
    <property type="term" value="F:zinc ion binding"/>
    <property type="evidence" value="ECO:0007669"/>
    <property type="project" value="UniProtKB-KW"/>
</dbReference>
<dbReference type="GO" id="GO:0005634">
    <property type="term" value="C:nucleus"/>
    <property type="evidence" value="ECO:0007669"/>
    <property type="project" value="UniProtKB-SubCell"/>
</dbReference>
<comment type="caution">
    <text evidence="11">The sequence shown here is derived from an EMBL/GenBank/DDBJ whole genome shotgun (WGS) entry which is preliminary data.</text>
</comment>
<keyword evidence="12" id="KW-1185">Reference proteome</keyword>
<keyword evidence="9" id="KW-0539">Nucleus</keyword>
<evidence type="ECO:0000313" key="12">
    <source>
        <dbReference type="Proteomes" id="UP001370490"/>
    </source>
</evidence>
<dbReference type="AlphaFoldDB" id="A0AAN8V736"/>
<dbReference type="Pfam" id="PF10497">
    <property type="entry name" value="zf-4CXXC_R1"/>
    <property type="match status" value="1"/>
</dbReference>
<reference evidence="11 12" key="1">
    <citation type="submission" date="2023-12" db="EMBL/GenBank/DDBJ databases">
        <title>A high-quality genome assembly for Dillenia turbinata (Dilleniales).</title>
        <authorList>
            <person name="Chanderbali A."/>
        </authorList>
    </citation>
    <scope>NUCLEOTIDE SEQUENCE [LARGE SCALE GENOMIC DNA]</scope>
    <source>
        <strain evidence="11">LSX21</strain>
        <tissue evidence="11">Leaf</tissue>
    </source>
</reference>
<keyword evidence="3" id="KW-0963">Cytoplasm</keyword>
<dbReference type="InterPro" id="IPR040221">
    <property type="entry name" value="CDCA7/CDA7L"/>
</dbReference>
<evidence type="ECO:0000256" key="6">
    <source>
        <dbReference type="ARBA" id="ARBA00022843"/>
    </source>
</evidence>
<keyword evidence="5" id="KW-0597">Phosphoprotein</keyword>
<keyword evidence="4" id="KW-1017">Isopeptide bond</keyword>
<keyword evidence="11" id="KW-0479">Metal-binding</keyword>
<dbReference type="PANTHER" id="PTHR31169:SF8">
    <property type="entry name" value="ZINC-FINGER DOMAIN OF MONOAMINE-OXIDASE A REPRESSOR R1 PROTEIN"/>
    <property type="match status" value="1"/>
</dbReference>
<dbReference type="GO" id="GO:0006355">
    <property type="term" value="P:regulation of DNA-templated transcription"/>
    <property type="evidence" value="ECO:0007669"/>
    <property type="project" value="InterPro"/>
</dbReference>
<keyword evidence="11" id="KW-0863">Zinc-finger</keyword>
<accession>A0AAN8V736</accession>
<evidence type="ECO:0000256" key="8">
    <source>
        <dbReference type="ARBA" id="ARBA00023163"/>
    </source>
</evidence>
<keyword evidence="7" id="KW-0805">Transcription regulation</keyword>
<evidence type="ECO:0000313" key="11">
    <source>
        <dbReference type="EMBL" id="KAK6927969.1"/>
    </source>
</evidence>
<keyword evidence="8" id="KW-0804">Transcription</keyword>
<evidence type="ECO:0000256" key="5">
    <source>
        <dbReference type="ARBA" id="ARBA00022553"/>
    </source>
</evidence>
<dbReference type="EMBL" id="JBAMMX010000014">
    <property type="protein sequence ID" value="KAK6927969.1"/>
    <property type="molecule type" value="Genomic_DNA"/>
</dbReference>
<keyword evidence="11" id="KW-0862">Zinc</keyword>
<evidence type="ECO:0000256" key="2">
    <source>
        <dbReference type="ARBA" id="ARBA00004496"/>
    </source>
</evidence>
<name>A0AAN8V736_9MAGN</name>
<dbReference type="PANTHER" id="PTHR31169">
    <property type="entry name" value="OS05G0300700 PROTEIN"/>
    <property type="match status" value="1"/>
</dbReference>
<evidence type="ECO:0000256" key="9">
    <source>
        <dbReference type="ARBA" id="ARBA00023242"/>
    </source>
</evidence>
<organism evidence="11 12">
    <name type="scientific">Dillenia turbinata</name>
    <dbReference type="NCBI Taxonomy" id="194707"/>
    <lineage>
        <taxon>Eukaryota</taxon>
        <taxon>Viridiplantae</taxon>
        <taxon>Streptophyta</taxon>
        <taxon>Embryophyta</taxon>
        <taxon>Tracheophyta</taxon>
        <taxon>Spermatophyta</taxon>
        <taxon>Magnoliopsida</taxon>
        <taxon>eudicotyledons</taxon>
        <taxon>Gunneridae</taxon>
        <taxon>Pentapetalae</taxon>
        <taxon>Dilleniales</taxon>
        <taxon>Dilleniaceae</taxon>
        <taxon>Dillenia</taxon>
    </lineage>
</organism>
<keyword evidence="6" id="KW-0832">Ubl conjugation</keyword>
<feature type="domain" description="Zinc-finger" evidence="10">
    <location>
        <begin position="41"/>
        <end position="140"/>
    </location>
</feature>
<gene>
    <name evidence="11" type="ORF">RJ641_006560</name>
</gene>
<proteinExistence type="predicted"/>
<sequence length="271" mass="29787">MATPLSTSKTQIIGETRVQVNLPQGKQNKSPGVRVVRSQTYNSQNGKTCHQCRQKTMDIMAQCKNLKAKKPCTIKFCHKCLLNRYGEISEEVANLEDWKCPKCRGICNCSQCMKKRGCQPTGALVKTAKEAGFSSVFEMLHVEGFKNVESCKANGAVGEKDGASFPIKRGKENVVRNGGSGFSPTNAVGDRKQKRVKREDLGSKYPADMVLNDNAAAGEIQLPEGIELSRVAGVDVPAEDVRHASEFLEFCSSVWEEWDLVLLIAGLKKKC</sequence>
<evidence type="ECO:0000256" key="1">
    <source>
        <dbReference type="ARBA" id="ARBA00004123"/>
    </source>
</evidence>
<protein>
    <submittedName>
        <fullName evidence="11">Zinc-finger domain of monoamine-oxidase A repressor R1</fullName>
    </submittedName>
</protein>
<evidence type="ECO:0000256" key="3">
    <source>
        <dbReference type="ARBA" id="ARBA00022490"/>
    </source>
</evidence>
<dbReference type="Proteomes" id="UP001370490">
    <property type="component" value="Unassembled WGS sequence"/>
</dbReference>
<evidence type="ECO:0000256" key="4">
    <source>
        <dbReference type="ARBA" id="ARBA00022499"/>
    </source>
</evidence>
<dbReference type="GO" id="GO:0005737">
    <property type="term" value="C:cytoplasm"/>
    <property type="evidence" value="ECO:0007669"/>
    <property type="project" value="UniProtKB-SubCell"/>
</dbReference>
<dbReference type="InterPro" id="IPR018866">
    <property type="entry name" value="Znf-4CXXC_R1"/>
</dbReference>